<dbReference type="PROSITE" id="PS51375">
    <property type="entry name" value="PPR"/>
    <property type="match status" value="2"/>
</dbReference>
<keyword evidence="2" id="KW-0677">Repeat</keyword>
<feature type="repeat" description="PPR" evidence="3">
    <location>
        <begin position="408"/>
        <end position="442"/>
    </location>
</feature>
<evidence type="ECO:0008006" key="6">
    <source>
        <dbReference type="Google" id="ProtNLM"/>
    </source>
</evidence>
<evidence type="ECO:0000256" key="3">
    <source>
        <dbReference type="PROSITE-ProRule" id="PRU00708"/>
    </source>
</evidence>
<proteinExistence type="inferred from homology"/>
<evidence type="ECO:0000256" key="2">
    <source>
        <dbReference type="ARBA" id="ARBA00022737"/>
    </source>
</evidence>
<keyword evidence="5" id="KW-1185">Reference proteome</keyword>
<evidence type="ECO:0000313" key="5">
    <source>
        <dbReference type="Proteomes" id="UP001279734"/>
    </source>
</evidence>
<feature type="repeat" description="PPR" evidence="3">
    <location>
        <begin position="232"/>
        <end position="266"/>
    </location>
</feature>
<dbReference type="AlphaFoldDB" id="A0AAD3SK27"/>
<reference evidence="4" key="1">
    <citation type="submission" date="2023-05" db="EMBL/GenBank/DDBJ databases">
        <title>Nepenthes gracilis genome sequencing.</title>
        <authorList>
            <person name="Fukushima K."/>
        </authorList>
    </citation>
    <scope>NUCLEOTIDE SEQUENCE</scope>
    <source>
        <strain evidence="4">SING2019-196</strain>
    </source>
</reference>
<evidence type="ECO:0000256" key="1">
    <source>
        <dbReference type="ARBA" id="ARBA00007626"/>
    </source>
</evidence>
<name>A0AAD3SK27_NEPGR</name>
<accession>A0AAD3SK27</accession>
<comment type="caution">
    <text evidence="4">The sequence shown here is derived from an EMBL/GenBank/DDBJ whole genome shotgun (WGS) entry which is preliminary data.</text>
</comment>
<dbReference type="Pfam" id="PF13041">
    <property type="entry name" value="PPR_2"/>
    <property type="match status" value="1"/>
</dbReference>
<organism evidence="4 5">
    <name type="scientific">Nepenthes gracilis</name>
    <name type="common">Slender pitcher plant</name>
    <dbReference type="NCBI Taxonomy" id="150966"/>
    <lineage>
        <taxon>Eukaryota</taxon>
        <taxon>Viridiplantae</taxon>
        <taxon>Streptophyta</taxon>
        <taxon>Embryophyta</taxon>
        <taxon>Tracheophyta</taxon>
        <taxon>Spermatophyta</taxon>
        <taxon>Magnoliopsida</taxon>
        <taxon>eudicotyledons</taxon>
        <taxon>Gunneridae</taxon>
        <taxon>Pentapetalae</taxon>
        <taxon>Caryophyllales</taxon>
        <taxon>Nepenthaceae</taxon>
        <taxon>Nepenthes</taxon>
    </lineage>
</organism>
<dbReference type="GO" id="GO:0003729">
    <property type="term" value="F:mRNA binding"/>
    <property type="evidence" value="ECO:0007669"/>
    <property type="project" value="UniProtKB-ARBA"/>
</dbReference>
<dbReference type="PANTHER" id="PTHR45717:SF10">
    <property type="entry name" value="OS10G0501000 PROTEIN"/>
    <property type="match status" value="1"/>
</dbReference>
<dbReference type="InterPro" id="IPR011990">
    <property type="entry name" value="TPR-like_helical_dom_sf"/>
</dbReference>
<sequence>MESAHIIQERMGFTICCDDQLSWEARRCGGHREGFLRVGVMLHALRLLRIKFVFTMYLRKGPLDKVNSVVKSAAQQEHHRVLCSYSTSIVTSSAADDSLYRRISRAGNPSFSMVPILDQWVQEGRSVSLDELRFLVKRLKHFKRFKHSLEVFEWMTTKRSLSLSRRDAAVHLNLISKVHGLEQAERYFNNLPCSVRAPQSYGALLNCYANSKSLEKAEAIMQKLKSSGSIKTPFAYNVMMKLYFILEMYEKLDSIMKEMEEKGISLDKLTYGIRLNAFAATTDIKGMESFLMKMEADPLHTMDWNDYVVAANGYLKAGCVDKSITMLKKAEKLATGMTKKVAYHHLLTMYARAKSKEDVYRILDLYKGSWDVYNKGYCCMVSSLIILDDLEGAEKILLDRHSGSADSGFHAVNLVMRAYCEKGDLEKAEALVKREVESGKAPPAISWDILAAGYRKHNQMEAAIMTTKKALLSDQRGWKPDKVTLAACVDYLKLKGCPKEVEEFMTLLRDHICNLETLLGDNVND</sequence>
<dbReference type="PANTHER" id="PTHR45717">
    <property type="entry name" value="OS12G0527900 PROTEIN"/>
    <property type="match status" value="1"/>
</dbReference>
<dbReference type="Gene3D" id="1.25.40.10">
    <property type="entry name" value="Tetratricopeptide repeat domain"/>
    <property type="match status" value="2"/>
</dbReference>
<dbReference type="NCBIfam" id="TIGR00756">
    <property type="entry name" value="PPR"/>
    <property type="match status" value="2"/>
</dbReference>
<evidence type="ECO:0000313" key="4">
    <source>
        <dbReference type="EMBL" id="GMH12607.1"/>
    </source>
</evidence>
<dbReference type="EMBL" id="BSYO01000012">
    <property type="protein sequence ID" value="GMH12607.1"/>
    <property type="molecule type" value="Genomic_DNA"/>
</dbReference>
<gene>
    <name evidence="4" type="ORF">Nepgr_014448</name>
</gene>
<dbReference type="Proteomes" id="UP001279734">
    <property type="component" value="Unassembled WGS sequence"/>
</dbReference>
<protein>
    <recommendedName>
        <fullName evidence="6">Pentatricopeptide repeat-containing protein</fullName>
    </recommendedName>
</protein>
<dbReference type="Pfam" id="PF01535">
    <property type="entry name" value="PPR"/>
    <property type="match status" value="2"/>
</dbReference>
<dbReference type="InterPro" id="IPR002885">
    <property type="entry name" value="PPR_rpt"/>
</dbReference>
<dbReference type="GO" id="GO:0005739">
    <property type="term" value="C:mitochondrion"/>
    <property type="evidence" value="ECO:0007669"/>
    <property type="project" value="TreeGrafter"/>
</dbReference>
<comment type="similarity">
    <text evidence="1">Belongs to the PPR family. P subfamily.</text>
</comment>